<dbReference type="PANTHER" id="PTHR48312">
    <property type="match status" value="1"/>
</dbReference>
<accession>A0A9Q0YHQ2</accession>
<organism evidence="1 2">
    <name type="scientific">Holothuria leucospilota</name>
    <name type="common">Black long sea cucumber</name>
    <name type="synonym">Mertensiothuria leucospilota</name>
    <dbReference type="NCBI Taxonomy" id="206669"/>
    <lineage>
        <taxon>Eukaryota</taxon>
        <taxon>Metazoa</taxon>
        <taxon>Echinodermata</taxon>
        <taxon>Eleutherozoa</taxon>
        <taxon>Echinozoa</taxon>
        <taxon>Holothuroidea</taxon>
        <taxon>Aspidochirotacea</taxon>
        <taxon>Aspidochirotida</taxon>
        <taxon>Holothuriidae</taxon>
        <taxon>Holothuria</taxon>
    </lineage>
</organism>
<protein>
    <recommendedName>
        <fullName evidence="3">Sulfotransferase family protein</fullName>
    </recommendedName>
</protein>
<name>A0A9Q0YHQ2_HOLLE</name>
<comment type="caution">
    <text evidence="1">The sequence shown here is derived from an EMBL/GenBank/DDBJ whole genome shotgun (WGS) entry which is preliminary data.</text>
</comment>
<reference evidence="1" key="1">
    <citation type="submission" date="2021-10" db="EMBL/GenBank/DDBJ databases">
        <title>Tropical sea cucumber genome reveals ecological adaptation and Cuvierian tubules defense mechanism.</title>
        <authorList>
            <person name="Chen T."/>
        </authorList>
    </citation>
    <scope>NUCLEOTIDE SEQUENCE</scope>
    <source>
        <strain evidence="1">Nanhai2018</strain>
        <tissue evidence="1">Muscle</tissue>
    </source>
</reference>
<evidence type="ECO:0000313" key="1">
    <source>
        <dbReference type="EMBL" id="KAJ8020759.1"/>
    </source>
</evidence>
<dbReference type="Gene3D" id="3.40.50.300">
    <property type="entry name" value="P-loop containing nucleotide triphosphate hydrolases"/>
    <property type="match status" value="1"/>
</dbReference>
<dbReference type="EMBL" id="JAIZAY010000022">
    <property type="protein sequence ID" value="KAJ8020759.1"/>
    <property type="molecule type" value="Genomic_DNA"/>
</dbReference>
<sequence length="314" mass="36494">MADSSQKQQRIFLWCWPRSISTAVEKCLSFVDGMQTWHEPYTVAFNAELLTNKAIMQEGNSDSPIAKVLQEYNDMMKTLANQPTEFSGGKFMPVANFTYPFVKEELEKEEPGKKYILIKDMATAVLDRLDALPDVPTRHTFIIRHPYRFLLSQRKMFFRISNYQGDPNEFDMFKALPVMSDTIFQRDGMHLVWKHVQESGKDPNPIIIDAEDVMNYPETILPKYLAELGIPFDKKYLTWDESIDSIRKTWKGALEQVALGYRMGVFDKAFNSSCFNPSAHVMPKREELTPDILRIVDFVLPGYEEMYEKRIKPE</sequence>
<gene>
    <name evidence="1" type="ORF">HOLleu_40436</name>
</gene>
<dbReference type="SUPFAM" id="SSF52540">
    <property type="entry name" value="P-loop containing nucleoside triphosphate hydrolases"/>
    <property type="match status" value="1"/>
</dbReference>
<evidence type="ECO:0008006" key="3">
    <source>
        <dbReference type="Google" id="ProtNLM"/>
    </source>
</evidence>
<dbReference type="InterPro" id="IPR027417">
    <property type="entry name" value="P-loop_NTPase"/>
</dbReference>
<proteinExistence type="predicted"/>
<evidence type="ECO:0000313" key="2">
    <source>
        <dbReference type="Proteomes" id="UP001152320"/>
    </source>
</evidence>
<dbReference type="Proteomes" id="UP001152320">
    <property type="component" value="Chromosome 22"/>
</dbReference>
<dbReference type="AlphaFoldDB" id="A0A9Q0YHQ2"/>
<keyword evidence="2" id="KW-1185">Reference proteome</keyword>
<dbReference type="PANTHER" id="PTHR48312:SF1">
    <property type="entry name" value="SULFOTRANSFERASE"/>
    <property type="match status" value="1"/>
</dbReference>
<dbReference type="OrthoDB" id="2405944at2759"/>